<dbReference type="AlphaFoldDB" id="A0AAV5V9F1"/>
<evidence type="ECO:0000256" key="3">
    <source>
        <dbReference type="SAM" id="SignalP"/>
    </source>
</evidence>
<dbReference type="Proteomes" id="UP001432322">
    <property type="component" value="Unassembled WGS sequence"/>
</dbReference>
<feature type="chain" id="PRO_5043786675" evidence="3">
    <location>
        <begin position="26"/>
        <end position="200"/>
    </location>
</feature>
<comment type="caution">
    <text evidence="4">The sequence shown here is derived from an EMBL/GenBank/DDBJ whole genome shotgun (WGS) entry which is preliminary data.</text>
</comment>
<accession>A0AAV5V9F1</accession>
<proteinExistence type="predicted"/>
<feature type="region of interest" description="Disordered" evidence="1">
    <location>
        <begin position="171"/>
        <end position="200"/>
    </location>
</feature>
<keyword evidence="2" id="KW-0812">Transmembrane</keyword>
<feature type="signal peptide" evidence="3">
    <location>
        <begin position="1"/>
        <end position="25"/>
    </location>
</feature>
<sequence>SREEWSLHEMKSLFLLGFTIVLAVADEGTPIFKWQCANPESMQKSYAVYSQINQTCSTLRSDFEGCCNTEDSCRSEEGKELRRCLKKETRCFYKAIFRWENETGNIKNSYYYCADNLVELHRERKPEPVFRFGRFELDKAGVIFFSIVLGVALTLILCIPICVCMNIKKKNKSNKPVPRSHRSTKTSMEDVTVSTRSRRD</sequence>
<feature type="compositionally biased region" description="Basic residues" evidence="1">
    <location>
        <begin position="171"/>
        <end position="184"/>
    </location>
</feature>
<gene>
    <name evidence="4" type="ORF">PFISCL1PPCAC_6487</name>
</gene>
<dbReference type="EMBL" id="BTSY01000002">
    <property type="protein sequence ID" value="GMT15190.1"/>
    <property type="molecule type" value="Genomic_DNA"/>
</dbReference>
<protein>
    <submittedName>
        <fullName evidence="4">Uncharacterized protein</fullName>
    </submittedName>
</protein>
<evidence type="ECO:0000313" key="5">
    <source>
        <dbReference type="Proteomes" id="UP001432322"/>
    </source>
</evidence>
<keyword evidence="3" id="KW-0732">Signal</keyword>
<keyword evidence="5" id="KW-1185">Reference proteome</keyword>
<organism evidence="4 5">
    <name type="scientific">Pristionchus fissidentatus</name>
    <dbReference type="NCBI Taxonomy" id="1538716"/>
    <lineage>
        <taxon>Eukaryota</taxon>
        <taxon>Metazoa</taxon>
        <taxon>Ecdysozoa</taxon>
        <taxon>Nematoda</taxon>
        <taxon>Chromadorea</taxon>
        <taxon>Rhabditida</taxon>
        <taxon>Rhabditina</taxon>
        <taxon>Diplogasteromorpha</taxon>
        <taxon>Diplogasteroidea</taxon>
        <taxon>Neodiplogasteridae</taxon>
        <taxon>Pristionchus</taxon>
    </lineage>
</organism>
<keyword evidence="2" id="KW-1133">Transmembrane helix</keyword>
<reference evidence="4" key="1">
    <citation type="submission" date="2023-10" db="EMBL/GenBank/DDBJ databases">
        <title>Genome assembly of Pristionchus species.</title>
        <authorList>
            <person name="Yoshida K."/>
            <person name="Sommer R.J."/>
        </authorList>
    </citation>
    <scope>NUCLEOTIDE SEQUENCE</scope>
    <source>
        <strain evidence="4">RS5133</strain>
    </source>
</reference>
<evidence type="ECO:0000256" key="1">
    <source>
        <dbReference type="SAM" id="MobiDB-lite"/>
    </source>
</evidence>
<keyword evidence="2" id="KW-0472">Membrane</keyword>
<feature type="non-terminal residue" evidence="4">
    <location>
        <position position="1"/>
    </location>
</feature>
<feature type="transmembrane region" description="Helical" evidence="2">
    <location>
        <begin position="142"/>
        <end position="165"/>
    </location>
</feature>
<name>A0AAV5V9F1_9BILA</name>
<evidence type="ECO:0000256" key="2">
    <source>
        <dbReference type="SAM" id="Phobius"/>
    </source>
</evidence>
<evidence type="ECO:0000313" key="4">
    <source>
        <dbReference type="EMBL" id="GMT15190.1"/>
    </source>
</evidence>